<dbReference type="Proteomes" id="UP000185473">
    <property type="component" value="Chromosome"/>
</dbReference>
<proteinExistence type="inferred from homology"/>
<dbReference type="InterPro" id="IPR016193">
    <property type="entry name" value="Cytidine_deaminase-like"/>
</dbReference>
<evidence type="ECO:0000256" key="5">
    <source>
        <dbReference type="ARBA" id="ARBA00022833"/>
    </source>
</evidence>
<dbReference type="Gene3D" id="3.40.140.10">
    <property type="entry name" value="Cytidine Deaminase, domain 2"/>
    <property type="match status" value="1"/>
</dbReference>
<dbReference type="EMBL" id="CP014332">
    <property type="protein sequence ID" value="APS40891.1"/>
    <property type="molecule type" value="Genomic_DNA"/>
</dbReference>
<dbReference type="PROSITE" id="PS00903">
    <property type="entry name" value="CYT_DCMP_DEAMINASES_1"/>
    <property type="match status" value="1"/>
</dbReference>
<dbReference type="InterPro" id="IPR035105">
    <property type="entry name" value="Deoxycytidylate_deaminase_dom"/>
</dbReference>
<keyword evidence="4" id="KW-0378">Hydrolase</keyword>
<dbReference type="InterPro" id="IPR015517">
    <property type="entry name" value="dCMP_deaminase-rel"/>
</dbReference>
<dbReference type="GO" id="GO:0004132">
    <property type="term" value="F:dCMP deaminase activity"/>
    <property type="evidence" value="ECO:0007669"/>
    <property type="project" value="InterPro"/>
</dbReference>
<evidence type="ECO:0000256" key="1">
    <source>
        <dbReference type="ARBA" id="ARBA00001947"/>
    </source>
</evidence>
<name>A0A1L6R8L9_9LACO</name>
<reference evidence="9 10" key="1">
    <citation type="submission" date="2016-02" db="EMBL/GenBank/DDBJ databases">
        <title>Complete Genome Sequence of Weissella jogaejeotgali FOL01.</title>
        <authorList>
            <person name="Lee J.-H."/>
            <person name="Ku H.-J."/>
        </authorList>
    </citation>
    <scope>NUCLEOTIDE SEQUENCE [LARGE SCALE GENOMIC DNA]</scope>
    <source>
        <strain evidence="9 10">FOL01</strain>
    </source>
</reference>
<dbReference type="InterPro" id="IPR016473">
    <property type="entry name" value="dCMP_deaminase"/>
</dbReference>
<evidence type="ECO:0000259" key="8">
    <source>
        <dbReference type="PROSITE" id="PS51747"/>
    </source>
</evidence>
<feature type="domain" description="CMP/dCMP-type deaminase" evidence="8">
    <location>
        <begin position="7"/>
        <end position="133"/>
    </location>
</feature>
<evidence type="ECO:0000256" key="6">
    <source>
        <dbReference type="PIRSR" id="PIRSR006019-1"/>
    </source>
</evidence>
<accession>A0A1L6R8L9</accession>
<gene>
    <name evidence="9" type="ORF">FOL01_0032</name>
</gene>
<dbReference type="PANTHER" id="PTHR11086">
    <property type="entry name" value="DEOXYCYTIDYLATE DEAMINASE-RELATED"/>
    <property type="match status" value="1"/>
</dbReference>
<dbReference type="AlphaFoldDB" id="A0A1L6R8L9"/>
<sequence length="157" mass="17224">MQDERITWEKYFMIQAIMLAARSTCTRLHVGAVVVKDGRIIASGYNGSVSGTPHCTEVGDLVVDGHCIRAVHAEQNALMQLAKMGISADGAQVFVTDFPCVHCTKLLLQAGITKINYLRNYHNDDFVANLLQAKNVAIEQVVATKADLQKIDFAAYL</sequence>
<keyword evidence="10" id="KW-1185">Reference proteome</keyword>
<feature type="binding site" evidence="7">
    <location>
        <position position="103"/>
    </location>
    <ligand>
        <name>Zn(2+)</name>
        <dbReference type="ChEBI" id="CHEBI:29105"/>
        <note>catalytic</note>
    </ligand>
</feature>
<dbReference type="CDD" id="cd01286">
    <property type="entry name" value="deoxycytidylate_deaminase"/>
    <property type="match status" value="1"/>
</dbReference>
<dbReference type="OrthoDB" id="9788517at2"/>
<dbReference type="RefSeq" id="WP_075268755.1">
    <property type="nucleotide sequence ID" value="NZ_CP014332.1"/>
</dbReference>
<feature type="binding site" evidence="7">
    <location>
        <position position="100"/>
    </location>
    <ligand>
        <name>Zn(2+)</name>
        <dbReference type="ChEBI" id="CHEBI:29105"/>
        <note>catalytic</note>
    </ligand>
</feature>
<evidence type="ECO:0000256" key="4">
    <source>
        <dbReference type="ARBA" id="ARBA00022801"/>
    </source>
</evidence>
<feature type="active site" description="Proton donor" evidence="6">
    <location>
        <position position="74"/>
    </location>
</feature>
<evidence type="ECO:0000256" key="3">
    <source>
        <dbReference type="ARBA" id="ARBA00022723"/>
    </source>
</evidence>
<dbReference type="GO" id="GO:0005737">
    <property type="term" value="C:cytoplasm"/>
    <property type="evidence" value="ECO:0007669"/>
    <property type="project" value="TreeGrafter"/>
</dbReference>
<protein>
    <submittedName>
        <fullName evidence="9">dCMP deaminase</fullName>
    </submittedName>
</protein>
<dbReference type="SUPFAM" id="SSF53927">
    <property type="entry name" value="Cytidine deaminase-like"/>
    <property type="match status" value="1"/>
</dbReference>
<dbReference type="PROSITE" id="PS51747">
    <property type="entry name" value="CYT_DCMP_DEAMINASES_2"/>
    <property type="match status" value="1"/>
</dbReference>
<dbReference type="STRING" id="1631871.FOL01_0032"/>
<dbReference type="InterPro" id="IPR002125">
    <property type="entry name" value="CMP_dCMP_dom"/>
</dbReference>
<keyword evidence="3 7" id="KW-0479">Metal-binding</keyword>
<evidence type="ECO:0000256" key="2">
    <source>
        <dbReference type="ARBA" id="ARBA00006576"/>
    </source>
</evidence>
<organism evidence="9 10">
    <name type="scientific">Weissella jogaejeotgali</name>
    <dbReference type="NCBI Taxonomy" id="1631871"/>
    <lineage>
        <taxon>Bacteria</taxon>
        <taxon>Bacillati</taxon>
        <taxon>Bacillota</taxon>
        <taxon>Bacilli</taxon>
        <taxon>Lactobacillales</taxon>
        <taxon>Lactobacillaceae</taxon>
        <taxon>Weissella</taxon>
    </lineage>
</organism>
<keyword evidence="5 7" id="KW-0862">Zinc</keyword>
<dbReference type="KEGG" id="wjo:FOL01_0032"/>
<evidence type="ECO:0000313" key="9">
    <source>
        <dbReference type="EMBL" id="APS40891.1"/>
    </source>
</evidence>
<dbReference type="PANTHER" id="PTHR11086:SF18">
    <property type="entry name" value="DEOXYCYTIDYLATE DEAMINASE"/>
    <property type="match status" value="1"/>
</dbReference>
<evidence type="ECO:0000256" key="7">
    <source>
        <dbReference type="PIRSR" id="PIRSR006019-2"/>
    </source>
</evidence>
<dbReference type="GO" id="GO:0008270">
    <property type="term" value="F:zinc ion binding"/>
    <property type="evidence" value="ECO:0007669"/>
    <property type="project" value="InterPro"/>
</dbReference>
<dbReference type="PIRSF" id="PIRSF006019">
    <property type="entry name" value="dCMP_deaminase"/>
    <property type="match status" value="1"/>
</dbReference>
<comment type="similarity">
    <text evidence="2">Belongs to the cytidine and deoxycytidylate deaminase family.</text>
</comment>
<dbReference type="GO" id="GO:0006220">
    <property type="term" value="P:pyrimidine nucleotide metabolic process"/>
    <property type="evidence" value="ECO:0007669"/>
    <property type="project" value="InterPro"/>
</dbReference>
<comment type="cofactor">
    <cofactor evidence="1 7">
        <name>Zn(2+)</name>
        <dbReference type="ChEBI" id="CHEBI:29105"/>
    </cofactor>
</comment>
<evidence type="ECO:0000313" key="10">
    <source>
        <dbReference type="Proteomes" id="UP000185473"/>
    </source>
</evidence>
<dbReference type="InterPro" id="IPR016192">
    <property type="entry name" value="APOBEC/CMP_deaminase_Zn-bd"/>
</dbReference>
<dbReference type="Pfam" id="PF00383">
    <property type="entry name" value="dCMP_cyt_deam_1"/>
    <property type="match status" value="1"/>
</dbReference>
<feature type="binding site" evidence="7">
    <location>
        <position position="72"/>
    </location>
    <ligand>
        <name>Zn(2+)</name>
        <dbReference type="ChEBI" id="CHEBI:29105"/>
        <note>catalytic</note>
    </ligand>
</feature>